<evidence type="ECO:0000313" key="1">
    <source>
        <dbReference type="EMBL" id="MBB4229690.1"/>
    </source>
</evidence>
<accession>A0ABR6IPF0</accession>
<keyword evidence="2" id="KW-1185">Reference proteome</keyword>
<gene>
    <name evidence="1" type="ORF">GGD56_003541</name>
</gene>
<name>A0ABR6IPF0_9HYPH</name>
<evidence type="ECO:0008006" key="3">
    <source>
        <dbReference type="Google" id="ProtNLM"/>
    </source>
</evidence>
<dbReference type="EMBL" id="JACIFX010000004">
    <property type="protein sequence ID" value="MBB4229690.1"/>
    <property type="molecule type" value="Genomic_DNA"/>
</dbReference>
<organism evidence="1 2">
    <name type="scientific">Rhizobium mongolense</name>
    <dbReference type="NCBI Taxonomy" id="57676"/>
    <lineage>
        <taxon>Bacteria</taxon>
        <taxon>Pseudomonadati</taxon>
        <taxon>Pseudomonadota</taxon>
        <taxon>Alphaproteobacteria</taxon>
        <taxon>Hyphomicrobiales</taxon>
        <taxon>Rhizobiaceae</taxon>
        <taxon>Rhizobium/Agrobacterium group</taxon>
        <taxon>Rhizobium</taxon>
    </lineage>
</organism>
<comment type="caution">
    <text evidence="1">The sequence shown here is derived from an EMBL/GenBank/DDBJ whole genome shotgun (WGS) entry which is preliminary data.</text>
</comment>
<dbReference type="Proteomes" id="UP000551353">
    <property type="component" value="Unassembled WGS sequence"/>
</dbReference>
<evidence type="ECO:0000313" key="2">
    <source>
        <dbReference type="Proteomes" id="UP000551353"/>
    </source>
</evidence>
<sequence length="29" mass="3230">MPDKIILTLLPPHSPELNALETVLQFSIV</sequence>
<proteinExistence type="predicted"/>
<protein>
    <recommendedName>
        <fullName evidence="3">DDE superfamily endonuclease</fullName>
    </recommendedName>
</protein>
<reference evidence="1 2" key="1">
    <citation type="submission" date="2020-08" db="EMBL/GenBank/DDBJ databases">
        <title>Genomic Encyclopedia of Type Strains, Phase IV (KMG-V): Genome sequencing to study the core and pangenomes of soil and plant-associated prokaryotes.</title>
        <authorList>
            <person name="Whitman W."/>
        </authorList>
    </citation>
    <scope>NUCLEOTIDE SEQUENCE [LARGE SCALE GENOMIC DNA]</scope>
    <source>
        <strain evidence="1 2">SEMIA 4087</strain>
    </source>
</reference>